<dbReference type="STRING" id="1123282.SAMN02745823_02499"/>
<dbReference type="OrthoDB" id="2656948at2"/>
<evidence type="ECO:0000313" key="1">
    <source>
        <dbReference type="EMBL" id="SHI11003.1"/>
    </source>
</evidence>
<proteinExistence type="predicted"/>
<evidence type="ECO:0000313" key="2">
    <source>
        <dbReference type="Proteomes" id="UP000183995"/>
    </source>
</evidence>
<keyword evidence="2" id="KW-1185">Reference proteome</keyword>
<dbReference type="EMBL" id="FQXV01000008">
    <property type="protein sequence ID" value="SHI11003.1"/>
    <property type="molecule type" value="Genomic_DNA"/>
</dbReference>
<name>A0A1M5YHM6_9FIRM</name>
<sequence>MFCYGLLGVSSFINHHRVCGYCHISYRSESVGSYGYTFYSQVGTSPDANGCDVSASTTVVSNTNVPTGYMGAQAYLYDASDGSLWFSSGWAYNGSLRNTVFATHSTYVINGNGWYWFGNGDVQLWNGYSYVLYPTYNTPNIESATSKTSKVESNNSAAAYGINNNNQTFGSTAKAQSINTAPDLIYARGIDGTYGYVYKTDIYNAGRISSPEEAMNASVPQTISLYASDGTTVIGSFGIGA</sequence>
<dbReference type="AlphaFoldDB" id="A0A1M5YHM6"/>
<accession>A0A1M5YHM6</accession>
<protein>
    <submittedName>
        <fullName evidence="1">Uncharacterized protein</fullName>
    </submittedName>
</protein>
<organism evidence="1 2">
    <name type="scientific">Sporobacter termitidis DSM 10068</name>
    <dbReference type="NCBI Taxonomy" id="1123282"/>
    <lineage>
        <taxon>Bacteria</taxon>
        <taxon>Bacillati</taxon>
        <taxon>Bacillota</taxon>
        <taxon>Clostridia</taxon>
        <taxon>Eubacteriales</taxon>
        <taxon>Oscillospiraceae</taxon>
        <taxon>Sporobacter</taxon>
    </lineage>
</organism>
<reference evidence="1 2" key="1">
    <citation type="submission" date="2016-11" db="EMBL/GenBank/DDBJ databases">
        <authorList>
            <person name="Jaros S."/>
            <person name="Januszkiewicz K."/>
            <person name="Wedrychowicz H."/>
        </authorList>
    </citation>
    <scope>NUCLEOTIDE SEQUENCE [LARGE SCALE GENOMIC DNA]</scope>
    <source>
        <strain evidence="1 2">DSM 10068</strain>
    </source>
</reference>
<dbReference type="Proteomes" id="UP000183995">
    <property type="component" value="Unassembled WGS sequence"/>
</dbReference>
<gene>
    <name evidence="1" type="ORF">SAMN02745823_02499</name>
</gene>
<dbReference type="RefSeq" id="WP_143162343.1">
    <property type="nucleotide sequence ID" value="NZ_FQXV01000008.1"/>
</dbReference>